<proteinExistence type="predicted"/>
<dbReference type="InterPro" id="IPR027417">
    <property type="entry name" value="P-loop_NTPase"/>
</dbReference>
<dbReference type="PANTHER" id="PTHR30305:SF1">
    <property type="entry name" value="HPR KINASE_PHOSPHORYLASE"/>
    <property type="match status" value="1"/>
</dbReference>
<protein>
    <recommendedName>
        <fullName evidence="1">HPr kinase/phosphorylase C-terminal domain-containing protein</fullName>
    </recommendedName>
</protein>
<dbReference type="GO" id="GO:0000155">
    <property type="term" value="F:phosphorelay sensor kinase activity"/>
    <property type="evidence" value="ECO:0007669"/>
    <property type="project" value="InterPro"/>
</dbReference>
<dbReference type="PANTHER" id="PTHR30305">
    <property type="entry name" value="PROTEIN YJDM-RELATED"/>
    <property type="match status" value="1"/>
</dbReference>
<feature type="domain" description="HPr kinase/phosphorylase C-terminal" evidence="1">
    <location>
        <begin position="9"/>
        <end position="139"/>
    </location>
</feature>
<organism evidence="2">
    <name type="scientific">marine sediment metagenome</name>
    <dbReference type="NCBI Taxonomy" id="412755"/>
    <lineage>
        <taxon>unclassified sequences</taxon>
        <taxon>metagenomes</taxon>
        <taxon>ecological metagenomes</taxon>
    </lineage>
</organism>
<dbReference type="CDD" id="cd01918">
    <property type="entry name" value="HprK_C"/>
    <property type="match status" value="1"/>
</dbReference>
<reference evidence="2" key="1">
    <citation type="journal article" date="2015" name="Nature">
        <title>Complex archaea that bridge the gap between prokaryotes and eukaryotes.</title>
        <authorList>
            <person name="Spang A."/>
            <person name="Saw J.H."/>
            <person name="Jorgensen S.L."/>
            <person name="Zaremba-Niedzwiedzka K."/>
            <person name="Martijn J."/>
            <person name="Lind A.E."/>
            <person name="van Eijk R."/>
            <person name="Schleper C."/>
            <person name="Guy L."/>
            <person name="Ettema T.J."/>
        </authorList>
    </citation>
    <scope>NUCLEOTIDE SEQUENCE</scope>
</reference>
<comment type="caution">
    <text evidence="2">The sequence shown here is derived from an EMBL/GenBank/DDBJ whole genome shotgun (WGS) entry which is preliminary data.</text>
</comment>
<dbReference type="InterPro" id="IPR011104">
    <property type="entry name" value="Hpr_kin/Pase_C"/>
</dbReference>
<evidence type="ECO:0000313" key="2">
    <source>
        <dbReference type="EMBL" id="KKM59915.1"/>
    </source>
</evidence>
<dbReference type="AlphaFoldDB" id="A0A0F9L789"/>
<sequence>MGTQHERLESHHGVFMNVAGYGVLIIGSPAIGKSSLALELLSHQHQLIADDVIDFYDTDNIICGHCPPLLSGLLHTRELGLISVTNVFGDQAWQSEYPLNYVVELTEHHDTNIDLFLERQFYTVLDKAFPRLILSISTPISLSSRLLCWLKMQENAYSADNQLQQHPFTLLGITT</sequence>
<dbReference type="GO" id="GO:0006109">
    <property type="term" value="P:regulation of carbohydrate metabolic process"/>
    <property type="evidence" value="ECO:0007669"/>
    <property type="project" value="InterPro"/>
</dbReference>
<dbReference type="SUPFAM" id="SSF53795">
    <property type="entry name" value="PEP carboxykinase-like"/>
    <property type="match status" value="1"/>
</dbReference>
<dbReference type="Pfam" id="PF07475">
    <property type="entry name" value="Hpr_kinase_C"/>
    <property type="match status" value="1"/>
</dbReference>
<accession>A0A0F9L789</accession>
<dbReference type="Gene3D" id="3.40.50.300">
    <property type="entry name" value="P-loop containing nucleotide triphosphate hydrolases"/>
    <property type="match status" value="1"/>
</dbReference>
<name>A0A0F9L789_9ZZZZ</name>
<evidence type="ECO:0000259" key="1">
    <source>
        <dbReference type="Pfam" id="PF07475"/>
    </source>
</evidence>
<gene>
    <name evidence="2" type="ORF">LCGC14_1547080</name>
</gene>
<dbReference type="GO" id="GO:0005524">
    <property type="term" value="F:ATP binding"/>
    <property type="evidence" value="ECO:0007669"/>
    <property type="project" value="InterPro"/>
</dbReference>
<dbReference type="EMBL" id="LAZR01011776">
    <property type="protein sequence ID" value="KKM59915.1"/>
    <property type="molecule type" value="Genomic_DNA"/>
</dbReference>